<evidence type="ECO:0000313" key="2">
    <source>
        <dbReference type="EMBL" id="MBB6549655.1"/>
    </source>
</evidence>
<proteinExistence type="predicted"/>
<accession>A0A7X0NU72</accession>
<feature type="compositionally biased region" description="Basic and acidic residues" evidence="1">
    <location>
        <begin position="7"/>
        <end position="18"/>
    </location>
</feature>
<gene>
    <name evidence="2" type="ORF">HD593_004450</name>
</gene>
<reference evidence="2 3" key="1">
    <citation type="submission" date="2020-08" db="EMBL/GenBank/DDBJ databases">
        <title>Sequencing the genomes of 1000 actinobacteria strains.</title>
        <authorList>
            <person name="Klenk H.-P."/>
        </authorList>
    </citation>
    <scope>NUCLEOTIDE SEQUENCE [LARGE SCALE GENOMIC DNA]</scope>
    <source>
        <strain evidence="2 3">DSM 43768</strain>
    </source>
</reference>
<comment type="caution">
    <text evidence="2">The sequence shown here is derived from an EMBL/GenBank/DDBJ whole genome shotgun (WGS) entry which is preliminary data.</text>
</comment>
<evidence type="ECO:0000256" key="1">
    <source>
        <dbReference type="SAM" id="MobiDB-lite"/>
    </source>
</evidence>
<organism evidence="2 3">
    <name type="scientific">Nonomuraea rubra</name>
    <dbReference type="NCBI Taxonomy" id="46180"/>
    <lineage>
        <taxon>Bacteria</taxon>
        <taxon>Bacillati</taxon>
        <taxon>Actinomycetota</taxon>
        <taxon>Actinomycetes</taxon>
        <taxon>Streptosporangiales</taxon>
        <taxon>Streptosporangiaceae</taxon>
        <taxon>Nonomuraea</taxon>
    </lineage>
</organism>
<sequence>MFFEPPPPHEESPREPEPRFPAWAAPPAGEMGAVLVSGLTLARTPNVAVTVPAIQAFTTGCLINVDLATRRRTLSPDDFQALQLAAFPHMITGVKSDQPLPDQLLRFGVRFAGGAKATTVGQRLDRTRLPQEPPPGPRLSLLLPGMSMRSGDDDAGVMTWGLWLWPSPPPEPFELAVEWPAGGIELSLAELDGAAIAAAARQAVPYWPESPQGG</sequence>
<evidence type="ECO:0000313" key="3">
    <source>
        <dbReference type="Proteomes" id="UP000565579"/>
    </source>
</evidence>
<keyword evidence="3" id="KW-1185">Reference proteome</keyword>
<dbReference type="EMBL" id="JACHMI010000001">
    <property type="protein sequence ID" value="MBB6549655.1"/>
    <property type="molecule type" value="Genomic_DNA"/>
</dbReference>
<feature type="region of interest" description="Disordered" evidence="1">
    <location>
        <begin position="1"/>
        <end position="21"/>
    </location>
</feature>
<dbReference type="Proteomes" id="UP000565579">
    <property type="component" value="Unassembled WGS sequence"/>
</dbReference>
<name>A0A7X0NU72_9ACTN</name>
<dbReference type="RefSeq" id="WP_185104044.1">
    <property type="nucleotide sequence ID" value="NZ_BAAAXY010000108.1"/>
</dbReference>
<protein>
    <submittedName>
        <fullName evidence="2">Uncharacterized protein</fullName>
    </submittedName>
</protein>
<dbReference type="AlphaFoldDB" id="A0A7X0NU72"/>